<accession>A0A8J2I7L3</accession>
<protein>
    <submittedName>
        <fullName evidence="1">Uncharacterized protein</fullName>
    </submittedName>
</protein>
<dbReference type="Proteomes" id="UP000676310">
    <property type="component" value="Unassembled WGS sequence"/>
</dbReference>
<dbReference type="AlphaFoldDB" id="A0A8J2I7L3"/>
<evidence type="ECO:0000313" key="1">
    <source>
        <dbReference type="EMBL" id="CAG5178658.1"/>
    </source>
</evidence>
<comment type="caution">
    <text evidence="1">The sequence shown here is derived from an EMBL/GenBank/DDBJ whole genome shotgun (WGS) entry which is preliminary data.</text>
</comment>
<name>A0A8J2I7L3_9PLEO</name>
<evidence type="ECO:0000313" key="2">
    <source>
        <dbReference type="Proteomes" id="UP000676310"/>
    </source>
</evidence>
<dbReference type="EMBL" id="CAJRGZ010000023">
    <property type="protein sequence ID" value="CAG5178658.1"/>
    <property type="molecule type" value="Genomic_DNA"/>
</dbReference>
<proteinExistence type="predicted"/>
<reference evidence="1" key="1">
    <citation type="submission" date="2021-05" db="EMBL/GenBank/DDBJ databases">
        <authorList>
            <person name="Stam R."/>
        </authorList>
    </citation>
    <scope>NUCLEOTIDE SEQUENCE</scope>
    <source>
        <strain evidence="1">CS162</strain>
    </source>
</reference>
<dbReference type="OrthoDB" id="3670056at2759"/>
<organism evidence="1 2">
    <name type="scientific">Alternaria atra</name>
    <dbReference type="NCBI Taxonomy" id="119953"/>
    <lineage>
        <taxon>Eukaryota</taxon>
        <taxon>Fungi</taxon>
        <taxon>Dikarya</taxon>
        <taxon>Ascomycota</taxon>
        <taxon>Pezizomycotina</taxon>
        <taxon>Dothideomycetes</taxon>
        <taxon>Pleosporomycetidae</taxon>
        <taxon>Pleosporales</taxon>
        <taxon>Pleosporineae</taxon>
        <taxon>Pleosporaceae</taxon>
        <taxon>Alternaria</taxon>
        <taxon>Alternaria sect. Ulocladioides</taxon>
    </lineage>
</organism>
<sequence>MVSVYLVVITKASLFSRALYKIVSTTSESQPSTYREKKKCFYLDIRVRHPITKRTMILKMEVLRQDHILNIEVPIRQATLPLAEAALYKRVDAEYADMRLKKESFEMTWTFEEADEVEERYQDVNRKVSADMMARDRRTTWWDVYEFELD</sequence>
<dbReference type="RefSeq" id="XP_043172379.1">
    <property type="nucleotide sequence ID" value="XM_043316444.1"/>
</dbReference>
<gene>
    <name evidence="1" type="ORF">ALTATR162_LOCUS8811</name>
</gene>
<dbReference type="GeneID" id="67020963"/>
<keyword evidence="2" id="KW-1185">Reference proteome</keyword>